<evidence type="ECO:0000256" key="1">
    <source>
        <dbReference type="PROSITE-ProRule" id="PRU00191"/>
    </source>
</evidence>
<evidence type="ECO:0000256" key="2">
    <source>
        <dbReference type="SAM" id="MobiDB-lite"/>
    </source>
</evidence>
<dbReference type="SUPFAM" id="SSF55550">
    <property type="entry name" value="SH2 domain"/>
    <property type="match status" value="1"/>
</dbReference>
<accession>A0A1V9X1V6</accession>
<reference evidence="4 5" key="1">
    <citation type="journal article" date="2017" name="Gigascience">
        <title>Draft genome of the honey bee ectoparasitic mite, Tropilaelaps mercedesae, is shaped by the parasitic life history.</title>
        <authorList>
            <person name="Dong X."/>
            <person name="Armstrong S.D."/>
            <person name="Xia D."/>
            <person name="Makepeace B.L."/>
            <person name="Darby A.C."/>
            <person name="Kadowaki T."/>
        </authorList>
    </citation>
    <scope>NUCLEOTIDE SEQUENCE [LARGE SCALE GENOMIC DNA]</scope>
    <source>
        <strain evidence="4">Wuxi-XJTLU</strain>
    </source>
</reference>
<feature type="region of interest" description="Disordered" evidence="2">
    <location>
        <begin position="84"/>
        <end position="133"/>
    </location>
</feature>
<comment type="caution">
    <text evidence="4">The sequence shown here is derived from an EMBL/GenBank/DDBJ whole genome shotgun (WGS) entry which is preliminary data.</text>
</comment>
<dbReference type="InParanoid" id="A0A1V9X1V6"/>
<name>A0A1V9X1V6_9ACAR</name>
<dbReference type="InterPro" id="IPR000980">
    <property type="entry name" value="SH2"/>
</dbReference>
<dbReference type="PANTHER" id="PTHR14388">
    <property type="entry name" value="T CELL-SPECIFIC ADAPTER PROTEIN TSAD"/>
    <property type="match status" value="1"/>
</dbReference>
<organism evidence="4 5">
    <name type="scientific">Tropilaelaps mercedesae</name>
    <dbReference type="NCBI Taxonomy" id="418985"/>
    <lineage>
        <taxon>Eukaryota</taxon>
        <taxon>Metazoa</taxon>
        <taxon>Ecdysozoa</taxon>
        <taxon>Arthropoda</taxon>
        <taxon>Chelicerata</taxon>
        <taxon>Arachnida</taxon>
        <taxon>Acari</taxon>
        <taxon>Parasitiformes</taxon>
        <taxon>Mesostigmata</taxon>
        <taxon>Gamasina</taxon>
        <taxon>Dermanyssoidea</taxon>
        <taxon>Laelapidae</taxon>
        <taxon>Tropilaelaps</taxon>
    </lineage>
</organism>
<proteinExistence type="predicted"/>
<dbReference type="GO" id="GO:0005737">
    <property type="term" value="C:cytoplasm"/>
    <property type="evidence" value="ECO:0007669"/>
    <property type="project" value="TreeGrafter"/>
</dbReference>
<dbReference type="Gene3D" id="3.30.505.10">
    <property type="entry name" value="SH2 domain"/>
    <property type="match status" value="1"/>
</dbReference>
<evidence type="ECO:0000313" key="5">
    <source>
        <dbReference type="Proteomes" id="UP000192247"/>
    </source>
</evidence>
<dbReference type="PRINTS" id="PR00401">
    <property type="entry name" value="SH2DOMAIN"/>
</dbReference>
<feature type="compositionally biased region" description="Polar residues" evidence="2">
    <location>
        <begin position="104"/>
        <end position="133"/>
    </location>
</feature>
<keyword evidence="5" id="KW-1185">Reference proteome</keyword>
<evidence type="ECO:0000313" key="4">
    <source>
        <dbReference type="EMBL" id="OQR67474.1"/>
    </source>
</evidence>
<sequence>PNLTITCLPLPIVLVPEKRAKEADALRRQVARNAREEIKRSSQMIINDDLAITVPSAGDTAPPDQVRVHVLGTNNGTAKVLVSPPVSNADSPEIRKGAIPLGETNGSTTVRSIDTSPQTAPSQKPNSDVTSSEPLLKQVLTSQKPAFPSPKPALMPKPCVKPPVPPKASVIKPITAFQGPPQQATSRSRDAKVFERTEVEAWFAAEQLNAGAVSENSRPGETADWFHGFLSRADAESILNPRVEGSFLVRVHDRIKGYVVSYRAAEKVKHFLVDASQPGHVQFFGANQIIFKSIVHLVNFHMAQPVSMVGSELLRVGVPLTVTLNSNCEFENGVPQDGIRL</sequence>
<dbReference type="SMART" id="SM00252">
    <property type="entry name" value="SH2"/>
    <property type="match status" value="1"/>
</dbReference>
<feature type="non-terminal residue" evidence="4">
    <location>
        <position position="1"/>
    </location>
</feature>
<evidence type="ECO:0000259" key="3">
    <source>
        <dbReference type="PROSITE" id="PS50001"/>
    </source>
</evidence>
<dbReference type="OrthoDB" id="6499129at2759"/>
<dbReference type="PANTHER" id="PTHR14388:SF17">
    <property type="entry name" value="SH2 DOMAIN-CONTAINING PROTEIN"/>
    <property type="match status" value="1"/>
</dbReference>
<dbReference type="STRING" id="418985.A0A1V9X1V6"/>
<dbReference type="AlphaFoldDB" id="A0A1V9X1V6"/>
<dbReference type="InterPro" id="IPR036860">
    <property type="entry name" value="SH2_dom_sf"/>
</dbReference>
<dbReference type="EMBL" id="MNPL01028734">
    <property type="protein sequence ID" value="OQR67474.1"/>
    <property type="molecule type" value="Genomic_DNA"/>
</dbReference>
<protein>
    <submittedName>
        <fullName evidence="4">SH2 domain-containing protein 4A-like</fullName>
    </submittedName>
</protein>
<keyword evidence="1" id="KW-0727">SH2 domain</keyword>
<dbReference type="PROSITE" id="PS50001">
    <property type="entry name" value="SH2"/>
    <property type="match status" value="1"/>
</dbReference>
<gene>
    <name evidence="4" type="ORF">BIW11_13502</name>
</gene>
<dbReference type="Proteomes" id="UP000192247">
    <property type="component" value="Unassembled WGS sequence"/>
</dbReference>
<feature type="domain" description="SH2" evidence="3">
    <location>
        <begin position="225"/>
        <end position="320"/>
    </location>
</feature>
<dbReference type="Pfam" id="PF00017">
    <property type="entry name" value="SH2"/>
    <property type="match status" value="1"/>
</dbReference>